<evidence type="ECO:0000313" key="2">
    <source>
        <dbReference type="EMBL" id="MBB4679796.1"/>
    </source>
</evidence>
<protein>
    <recommendedName>
        <fullName evidence="1">Protein kinase domain-containing protein</fullName>
    </recommendedName>
</protein>
<reference evidence="2 3" key="1">
    <citation type="submission" date="2020-08" db="EMBL/GenBank/DDBJ databases">
        <title>Sequencing the genomes of 1000 actinobacteria strains.</title>
        <authorList>
            <person name="Klenk H.-P."/>
        </authorList>
    </citation>
    <scope>NUCLEOTIDE SEQUENCE [LARGE SCALE GENOMIC DNA]</scope>
    <source>
        <strain evidence="2 3">DSM 44230</strain>
    </source>
</reference>
<dbReference type="InterPro" id="IPR008271">
    <property type="entry name" value="Ser/Thr_kinase_AS"/>
</dbReference>
<dbReference type="SUPFAM" id="SSF56112">
    <property type="entry name" value="Protein kinase-like (PK-like)"/>
    <property type="match status" value="1"/>
</dbReference>
<dbReference type="PANTHER" id="PTHR48011">
    <property type="entry name" value="CCR4-NOT TRANSCRIPTIONAL COMPLEX SUBUNIT CAF120-RELATED"/>
    <property type="match status" value="1"/>
</dbReference>
<gene>
    <name evidence="2" type="ORF">HNR67_005914</name>
</gene>
<evidence type="ECO:0000313" key="3">
    <source>
        <dbReference type="Proteomes" id="UP000533598"/>
    </source>
</evidence>
<dbReference type="EMBL" id="JACHMH010000001">
    <property type="protein sequence ID" value="MBB4679796.1"/>
    <property type="molecule type" value="Genomic_DNA"/>
</dbReference>
<name>A0A7W7CER0_9PSEU</name>
<dbReference type="InterPro" id="IPR011009">
    <property type="entry name" value="Kinase-like_dom_sf"/>
</dbReference>
<dbReference type="PANTHER" id="PTHR48011:SF4">
    <property type="entry name" value="MITOGEN-ACTIVATED PROTEIN KINASE KINASE KINASE 19"/>
    <property type="match status" value="1"/>
</dbReference>
<dbReference type="InterPro" id="IPR000719">
    <property type="entry name" value="Prot_kinase_dom"/>
</dbReference>
<dbReference type="GO" id="GO:0005524">
    <property type="term" value="F:ATP binding"/>
    <property type="evidence" value="ECO:0007669"/>
    <property type="project" value="InterPro"/>
</dbReference>
<sequence>MSGRFADPFAAPYFPRALAAAAALRQAPALGRIGGYETVAELAPTVYLGRRADGQLFVLKGSAATTAAELARREDEALRLIRHGFGGVLTVEEVLGVPGGPVQHLCLPYCPGGSLRDRLAGKDISVEELAYHGLALACALHQLHRHGLVHGDVKPENVLFAHGDEGFAGREPRWRTVLADLETMVPAGGRTSVRLTAAYAAPEQLAGAAADPAMDVWAWGRILREGLDLVEGWDWLDELAGQALAEQPGARPDAEAIIANFGRHLGFGTTTGPQLGADRPLVWYPLGTLPDLLDSWPRRAGVATIRQSVGWLAWLPECHRLYELGTVPALLRIEELSTRALREAELARAAALGFTCLWVKALVELVEKTGDTADLHRLLVAAQEWERVGEFEHEPDAAVLAQAWLMLDNPERALPHLNRGYTADREHPSGRAALRLHHLLAGDFELAAQIAAQPGRDEDEGMHTRWLLLMLGDLLAAGEHAELARLLDRIGPSNIDLIALIGCVLAGRRGPVTADARWRGLREHFRTISSGTSLKKLALLTEAAFQRGEYDYAASRADLARRRKVTRLPVNHLERAALEAVALQRDPADRALTARLTNRAELWVADGRPADPLLRLDLVTAHRWAEHLPPVARELLAFSGTPAAPMLASTRLCGDCGGAEPLGELAICGRCHRTWCAGCADQVCRCGGEVTRPH</sequence>
<feature type="domain" description="Protein kinase" evidence="1">
    <location>
        <begin position="1"/>
        <end position="315"/>
    </location>
</feature>
<dbReference type="PROSITE" id="PS50011">
    <property type="entry name" value="PROTEIN_KINASE_DOM"/>
    <property type="match status" value="1"/>
</dbReference>
<dbReference type="Pfam" id="PF00069">
    <property type="entry name" value="Pkinase"/>
    <property type="match status" value="1"/>
</dbReference>
<comment type="caution">
    <text evidence="2">The sequence shown here is derived from an EMBL/GenBank/DDBJ whole genome shotgun (WGS) entry which is preliminary data.</text>
</comment>
<accession>A0A7W7CER0</accession>
<dbReference type="Proteomes" id="UP000533598">
    <property type="component" value="Unassembled WGS sequence"/>
</dbReference>
<dbReference type="PROSITE" id="PS00108">
    <property type="entry name" value="PROTEIN_KINASE_ST"/>
    <property type="match status" value="1"/>
</dbReference>
<proteinExistence type="predicted"/>
<dbReference type="Gene3D" id="1.10.510.10">
    <property type="entry name" value="Transferase(Phosphotransferase) domain 1"/>
    <property type="match status" value="1"/>
</dbReference>
<organism evidence="2 3">
    <name type="scientific">Crossiella cryophila</name>
    <dbReference type="NCBI Taxonomy" id="43355"/>
    <lineage>
        <taxon>Bacteria</taxon>
        <taxon>Bacillati</taxon>
        <taxon>Actinomycetota</taxon>
        <taxon>Actinomycetes</taxon>
        <taxon>Pseudonocardiales</taxon>
        <taxon>Pseudonocardiaceae</taxon>
        <taxon>Crossiella</taxon>
    </lineage>
</organism>
<evidence type="ECO:0000259" key="1">
    <source>
        <dbReference type="PROSITE" id="PS50011"/>
    </source>
</evidence>
<dbReference type="SMART" id="SM00220">
    <property type="entry name" value="S_TKc"/>
    <property type="match status" value="1"/>
</dbReference>
<dbReference type="GO" id="GO:0004672">
    <property type="term" value="F:protein kinase activity"/>
    <property type="evidence" value="ECO:0007669"/>
    <property type="project" value="InterPro"/>
</dbReference>
<dbReference type="AlphaFoldDB" id="A0A7W7CER0"/>
<dbReference type="RefSeq" id="WP_185005500.1">
    <property type="nucleotide sequence ID" value="NZ_BAAAUI010000043.1"/>
</dbReference>
<keyword evidence="3" id="KW-1185">Reference proteome</keyword>
<dbReference type="InterPro" id="IPR052751">
    <property type="entry name" value="Plant_MAPKKK"/>
</dbReference>
<dbReference type="GO" id="GO:0007165">
    <property type="term" value="P:signal transduction"/>
    <property type="evidence" value="ECO:0007669"/>
    <property type="project" value="TreeGrafter"/>
</dbReference>